<sequence length="128" mass="12357">MFHSGLTGATFSTNQSPLFLPQLPDLVGQGKLGHLSYIAEATGSIQDADAGASAGAGGVGAGAGIDGGDGGGAAAEAGMEDFVLALEEKLTQELVVQKMAGGGLGADAGTGPDRAGGLSFLESAPDTH</sequence>
<reference evidence="2 3" key="1">
    <citation type="submission" date="2018-08" db="EMBL/GenBank/DDBJ databases">
        <title>Genomic investigation of the strawberry pathogen Phytophthora fragariae indicates pathogenicity is determined by transcriptional variation in three key races.</title>
        <authorList>
            <person name="Adams T.M."/>
            <person name="Armitage A.D."/>
            <person name="Sobczyk M.K."/>
            <person name="Bates H.J."/>
            <person name="Dunwell J.M."/>
            <person name="Nellist C.F."/>
            <person name="Harrison R.J."/>
        </authorList>
    </citation>
    <scope>NUCLEOTIDE SEQUENCE [LARGE SCALE GENOMIC DNA]</scope>
    <source>
        <strain evidence="2 3">A4</strain>
    </source>
</reference>
<protein>
    <submittedName>
        <fullName evidence="2">Uncharacterized protein</fullName>
    </submittedName>
</protein>
<proteinExistence type="predicted"/>
<dbReference type="AlphaFoldDB" id="A0A6A4CRB2"/>
<gene>
    <name evidence="2" type="ORF">PF001_g19512</name>
</gene>
<evidence type="ECO:0000313" key="2">
    <source>
        <dbReference type="EMBL" id="KAE9290688.1"/>
    </source>
</evidence>
<dbReference type="EMBL" id="QXGE01001586">
    <property type="protein sequence ID" value="KAE9290688.1"/>
    <property type="molecule type" value="Genomic_DNA"/>
</dbReference>
<evidence type="ECO:0000313" key="3">
    <source>
        <dbReference type="Proteomes" id="UP000437068"/>
    </source>
</evidence>
<feature type="region of interest" description="Disordered" evidence="1">
    <location>
        <begin position="102"/>
        <end position="128"/>
    </location>
</feature>
<organism evidence="2 3">
    <name type="scientific">Phytophthora fragariae</name>
    <dbReference type="NCBI Taxonomy" id="53985"/>
    <lineage>
        <taxon>Eukaryota</taxon>
        <taxon>Sar</taxon>
        <taxon>Stramenopiles</taxon>
        <taxon>Oomycota</taxon>
        <taxon>Peronosporomycetes</taxon>
        <taxon>Peronosporales</taxon>
        <taxon>Peronosporaceae</taxon>
        <taxon>Phytophthora</taxon>
    </lineage>
</organism>
<comment type="caution">
    <text evidence="2">The sequence shown here is derived from an EMBL/GenBank/DDBJ whole genome shotgun (WGS) entry which is preliminary data.</text>
</comment>
<dbReference type="Proteomes" id="UP000437068">
    <property type="component" value="Unassembled WGS sequence"/>
</dbReference>
<evidence type="ECO:0000256" key="1">
    <source>
        <dbReference type="SAM" id="MobiDB-lite"/>
    </source>
</evidence>
<accession>A0A6A4CRB2</accession>
<name>A0A6A4CRB2_9STRA</name>